<reference evidence="9" key="1">
    <citation type="submission" date="2020-04" db="EMBL/GenBank/DDBJ databases">
        <title>Deep metagenomics examines the oral microbiome during advanced dental caries in children, revealing novel taxa and co-occurrences with host molecules.</title>
        <authorList>
            <person name="Baker J.L."/>
            <person name="Morton J.T."/>
            <person name="Dinis M."/>
            <person name="Alvarez R."/>
            <person name="Tran N.C."/>
            <person name="Knight R."/>
            <person name="Edlund A."/>
        </authorList>
    </citation>
    <scope>NUCLEOTIDE SEQUENCE</scope>
    <source>
        <strain evidence="9">JCVI_23_bin.16</strain>
    </source>
</reference>
<evidence type="ECO:0000256" key="2">
    <source>
        <dbReference type="ARBA" id="ARBA00006490"/>
    </source>
</evidence>
<dbReference type="InterPro" id="IPR000192">
    <property type="entry name" value="Aminotrans_V_dom"/>
</dbReference>
<dbReference type="PANTHER" id="PTHR11601">
    <property type="entry name" value="CYSTEINE DESULFURYLASE FAMILY MEMBER"/>
    <property type="match status" value="1"/>
</dbReference>
<name>A0A929QTE2_ABIDE</name>
<dbReference type="PANTHER" id="PTHR11601:SF50">
    <property type="entry name" value="CYSTEINE DESULFURASE ISCS 2-RELATED"/>
    <property type="match status" value="1"/>
</dbReference>
<evidence type="ECO:0000313" key="10">
    <source>
        <dbReference type="Proteomes" id="UP000757900"/>
    </source>
</evidence>
<accession>A0A929QTE2</accession>
<evidence type="ECO:0000313" key="9">
    <source>
        <dbReference type="EMBL" id="MBF0935494.1"/>
    </source>
</evidence>
<dbReference type="InterPro" id="IPR020578">
    <property type="entry name" value="Aminotrans_V_PyrdxlP_BS"/>
</dbReference>
<evidence type="ECO:0000256" key="3">
    <source>
        <dbReference type="ARBA" id="ARBA00022723"/>
    </source>
</evidence>
<dbReference type="GO" id="GO:0008483">
    <property type="term" value="F:transaminase activity"/>
    <property type="evidence" value="ECO:0007669"/>
    <property type="project" value="UniProtKB-KW"/>
</dbReference>
<comment type="caution">
    <text evidence="9">The sequence shown here is derived from an EMBL/GenBank/DDBJ whole genome shotgun (WGS) entry which is preliminary data.</text>
</comment>
<dbReference type="Pfam" id="PF00266">
    <property type="entry name" value="Aminotran_5"/>
    <property type="match status" value="1"/>
</dbReference>
<dbReference type="Gene3D" id="1.10.260.50">
    <property type="match status" value="1"/>
</dbReference>
<feature type="domain" description="Aminotransferase class V" evidence="8">
    <location>
        <begin position="2"/>
        <end position="230"/>
    </location>
</feature>
<dbReference type="GO" id="GO:0046872">
    <property type="term" value="F:metal ion binding"/>
    <property type="evidence" value="ECO:0007669"/>
    <property type="project" value="UniProtKB-KW"/>
</dbReference>
<evidence type="ECO:0000256" key="5">
    <source>
        <dbReference type="ARBA" id="ARBA00023004"/>
    </source>
</evidence>
<dbReference type="PROSITE" id="PS00595">
    <property type="entry name" value="AA_TRANSFER_CLASS_5"/>
    <property type="match status" value="1"/>
</dbReference>
<keyword evidence="5" id="KW-0408">Iron</keyword>
<proteinExistence type="inferred from homology"/>
<feature type="non-terminal residue" evidence="9">
    <location>
        <position position="232"/>
    </location>
</feature>
<keyword evidence="9" id="KW-0808">Transferase</keyword>
<dbReference type="Gene3D" id="3.40.640.10">
    <property type="entry name" value="Type I PLP-dependent aspartate aminotransferase-like (Major domain)"/>
    <property type="match status" value="1"/>
</dbReference>
<organism evidence="9 10">
    <name type="scientific">Abiotrophia defectiva</name>
    <name type="common">Streptococcus defectivus</name>
    <dbReference type="NCBI Taxonomy" id="46125"/>
    <lineage>
        <taxon>Bacteria</taxon>
        <taxon>Bacillati</taxon>
        <taxon>Bacillota</taxon>
        <taxon>Bacilli</taxon>
        <taxon>Lactobacillales</taxon>
        <taxon>Aerococcaceae</taxon>
        <taxon>Abiotrophia</taxon>
    </lineage>
</organism>
<dbReference type="EMBL" id="JABZFV010000254">
    <property type="protein sequence ID" value="MBF0935494.1"/>
    <property type="molecule type" value="Genomic_DNA"/>
</dbReference>
<gene>
    <name evidence="9" type="ORF">HXK00_07650</name>
</gene>
<evidence type="ECO:0000256" key="6">
    <source>
        <dbReference type="ARBA" id="ARBA00023014"/>
    </source>
</evidence>
<keyword evidence="6" id="KW-0411">Iron-sulfur</keyword>
<dbReference type="InterPro" id="IPR015422">
    <property type="entry name" value="PyrdxlP-dep_Trfase_small"/>
</dbReference>
<dbReference type="Gene3D" id="3.90.1150.10">
    <property type="entry name" value="Aspartate Aminotransferase, domain 1"/>
    <property type="match status" value="1"/>
</dbReference>
<evidence type="ECO:0000259" key="8">
    <source>
        <dbReference type="Pfam" id="PF00266"/>
    </source>
</evidence>
<dbReference type="SUPFAM" id="SSF53383">
    <property type="entry name" value="PLP-dependent transferases"/>
    <property type="match status" value="1"/>
</dbReference>
<evidence type="ECO:0000256" key="1">
    <source>
        <dbReference type="ARBA" id="ARBA00001933"/>
    </source>
</evidence>
<evidence type="ECO:0000256" key="4">
    <source>
        <dbReference type="ARBA" id="ARBA00022898"/>
    </source>
</evidence>
<sequence length="232" mass="25677">MIYLDNAATTRIHPQVLATYSQVAQEFFANPSSAHGLGRKSRQLLEQARTQVGQLLGYHPQEIYFTSSGTEANNWVFQRVVPQAHKRRPEAKLVLVSPIEHPAVLKQRDYIESQGLTWVTLPVSAQGQVDLEAFQAMLGPEVLLVSTMAVNNEMGACQPLDQMAQILADYPNIIWHVDGVQAVTTELSRIQEARIDCLSLSSHKFHAPRGVGILACRQRVDLVPLMTGGGQE</sequence>
<keyword evidence="9" id="KW-0032">Aminotransferase</keyword>
<dbReference type="Proteomes" id="UP000757900">
    <property type="component" value="Unassembled WGS sequence"/>
</dbReference>
<protein>
    <submittedName>
        <fullName evidence="9">Aminotransferase class V-fold PLP-dependent enzyme</fullName>
    </submittedName>
</protein>
<comment type="cofactor">
    <cofactor evidence="1 7">
        <name>pyridoxal 5'-phosphate</name>
        <dbReference type="ChEBI" id="CHEBI:597326"/>
    </cofactor>
</comment>
<dbReference type="InterPro" id="IPR015421">
    <property type="entry name" value="PyrdxlP-dep_Trfase_major"/>
</dbReference>
<keyword evidence="3" id="KW-0479">Metal-binding</keyword>
<dbReference type="GO" id="GO:0051536">
    <property type="term" value="F:iron-sulfur cluster binding"/>
    <property type="evidence" value="ECO:0007669"/>
    <property type="project" value="UniProtKB-KW"/>
</dbReference>
<comment type="similarity">
    <text evidence="2">Belongs to the class-V pyridoxal-phosphate-dependent aminotransferase family. NifS/IscS subfamily.</text>
</comment>
<dbReference type="AlphaFoldDB" id="A0A929QTE2"/>
<evidence type="ECO:0000256" key="7">
    <source>
        <dbReference type="RuleBase" id="RU004504"/>
    </source>
</evidence>
<keyword evidence="4" id="KW-0663">Pyridoxal phosphate</keyword>
<dbReference type="InterPro" id="IPR015424">
    <property type="entry name" value="PyrdxlP-dep_Trfase"/>
</dbReference>